<evidence type="ECO:0000256" key="1">
    <source>
        <dbReference type="SAM" id="SignalP"/>
    </source>
</evidence>
<dbReference type="EMBL" id="GFDF01005501">
    <property type="protein sequence ID" value="JAV08583.1"/>
    <property type="molecule type" value="Transcribed_RNA"/>
</dbReference>
<sequence>MVKLFLTFFFVSFLTMCTAQNLVVRKLPSGKTIYISKTYMSWYEGLDFCNRKGMSLVSIANDQENRQLSNVLQKILPEHEVHCWIGGYKFQDENGQNSMRWINGGRKVDYTNFAGGEPNNDKEYCLEMYYRQYRGDTARWNDRYCTDRHPFVCEKKC</sequence>
<organism evidence="3">
    <name type="scientific">Nyssomyia neivai</name>
    <dbReference type="NCBI Taxonomy" id="330878"/>
    <lineage>
        <taxon>Eukaryota</taxon>
        <taxon>Metazoa</taxon>
        <taxon>Ecdysozoa</taxon>
        <taxon>Arthropoda</taxon>
        <taxon>Hexapoda</taxon>
        <taxon>Insecta</taxon>
        <taxon>Pterygota</taxon>
        <taxon>Neoptera</taxon>
        <taxon>Endopterygota</taxon>
        <taxon>Diptera</taxon>
        <taxon>Nematocera</taxon>
        <taxon>Psychodoidea</taxon>
        <taxon>Psychodidae</taxon>
        <taxon>Nyssomyia</taxon>
    </lineage>
</organism>
<feature type="signal peptide" evidence="1">
    <location>
        <begin position="1"/>
        <end position="19"/>
    </location>
</feature>
<dbReference type="Gene3D" id="3.10.100.10">
    <property type="entry name" value="Mannose-Binding Protein A, subunit A"/>
    <property type="match status" value="1"/>
</dbReference>
<proteinExistence type="predicted"/>
<protein>
    <submittedName>
        <fullName evidence="3">Putative c-type lectin</fullName>
    </submittedName>
</protein>
<name>A0A1L8DQ36_9DIPT</name>
<feature type="chain" id="PRO_5009875506" evidence="1">
    <location>
        <begin position="20"/>
        <end position="157"/>
    </location>
</feature>
<dbReference type="AlphaFoldDB" id="A0A1L8DQ36"/>
<evidence type="ECO:0000259" key="2">
    <source>
        <dbReference type="PROSITE" id="PS50041"/>
    </source>
</evidence>
<feature type="domain" description="C-type lectin" evidence="2">
    <location>
        <begin position="28"/>
        <end position="154"/>
    </location>
</feature>
<dbReference type="InterPro" id="IPR001304">
    <property type="entry name" value="C-type_lectin-like"/>
</dbReference>
<keyword evidence="3" id="KW-0430">Lectin</keyword>
<dbReference type="SMART" id="SM00034">
    <property type="entry name" value="CLECT"/>
    <property type="match status" value="1"/>
</dbReference>
<dbReference type="PROSITE" id="PS50041">
    <property type="entry name" value="C_TYPE_LECTIN_2"/>
    <property type="match status" value="1"/>
</dbReference>
<dbReference type="CDD" id="cd00037">
    <property type="entry name" value="CLECT"/>
    <property type="match status" value="1"/>
</dbReference>
<dbReference type="InterPro" id="IPR016186">
    <property type="entry name" value="C-type_lectin-like/link_sf"/>
</dbReference>
<dbReference type="GO" id="GO:0030246">
    <property type="term" value="F:carbohydrate binding"/>
    <property type="evidence" value="ECO:0007669"/>
    <property type="project" value="UniProtKB-KW"/>
</dbReference>
<evidence type="ECO:0000313" key="3">
    <source>
        <dbReference type="EMBL" id="JAV08583.1"/>
    </source>
</evidence>
<dbReference type="PANTHER" id="PTHR22803">
    <property type="entry name" value="MANNOSE, PHOSPHOLIPASE, LECTIN RECEPTOR RELATED"/>
    <property type="match status" value="1"/>
</dbReference>
<dbReference type="SUPFAM" id="SSF56436">
    <property type="entry name" value="C-type lectin-like"/>
    <property type="match status" value="1"/>
</dbReference>
<keyword evidence="1" id="KW-0732">Signal</keyword>
<dbReference type="InterPro" id="IPR050111">
    <property type="entry name" value="C-type_lectin/snaclec_domain"/>
</dbReference>
<dbReference type="Pfam" id="PF00059">
    <property type="entry name" value="Lectin_C"/>
    <property type="match status" value="1"/>
</dbReference>
<dbReference type="InterPro" id="IPR016187">
    <property type="entry name" value="CTDL_fold"/>
</dbReference>
<accession>A0A1L8DQ36</accession>
<reference evidence="3" key="1">
    <citation type="submission" date="2016-12" db="EMBL/GenBank/DDBJ databases">
        <title>An insight into the sialome and mialome of the sand fly, Nyssomyia neivai.</title>
        <authorList>
            <person name="Sebastian V."/>
            <person name="Goulart T.M."/>
            <person name="Oliveira W."/>
            <person name="Calvo E."/>
            <person name="Oliveira L.F."/>
            <person name="Pinto M.C."/>
            <person name="Rosselino A.M."/>
            <person name="Ribeiro J.M."/>
        </authorList>
    </citation>
    <scope>NUCLEOTIDE SEQUENCE</scope>
</reference>